<sequence length="176" mass="19715">MIRNPQNPIVFFDVAIAGQKVGRIRIELYADVVPKTAENFRQLCTGEYKKFDKPTGYKGCQFHRVIKDFMIQGGDFVMGDGTGCVSIYGDKFEDENFQLRHDEPGLLSMANSGPNSNGCQFFITCTKCDWLDGKHVVFGKVIDAGSMQVIRRIETTPVGPQNKPKQIIIIEECGEL</sequence>
<gene>
    <name evidence="5" type="ORF">PPRIM_AZ9-3.1.T0700056</name>
</gene>
<dbReference type="PIRSF" id="PIRSF001467">
    <property type="entry name" value="Peptidylpro_ismrse"/>
    <property type="match status" value="1"/>
</dbReference>
<evidence type="ECO:0000313" key="5">
    <source>
        <dbReference type="EMBL" id="CAD8083430.1"/>
    </source>
</evidence>
<name>A0A8S1MTE5_PARPR</name>
<dbReference type="EC" id="5.2.1.8" evidence="1"/>
<keyword evidence="3" id="KW-0413">Isomerase</keyword>
<dbReference type="GO" id="GO:0003755">
    <property type="term" value="F:peptidyl-prolyl cis-trans isomerase activity"/>
    <property type="evidence" value="ECO:0007669"/>
    <property type="project" value="UniProtKB-KW"/>
</dbReference>
<dbReference type="FunFam" id="2.40.100.10:FF:000113">
    <property type="entry name" value="Peptidyl-prolyl cis-trans isomerase"/>
    <property type="match status" value="1"/>
</dbReference>
<dbReference type="PROSITE" id="PS50072">
    <property type="entry name" value="CSA_PPIASE_2"/>
    <property type="match status" value="1"/>
</dbReference>
<dbReference type="GO" id="GO:0006457">
    <property type="term" value="P:protein folding"/>
    <property type="evidence" value="ECO:0007669"/>
    <property type="project" value="InterPro"/>
</dbReference>
<keyword evidence="6" id="KW-1185">Reference proteome</keyword>
<dbReference type="EMBL" id="CAJJDM010000073">
    <property type="protein sequence ID" value="CAD8083430.1"/>
    <property type="molecule type" value="Genomic_DNA"/>
</dbReference>
<dbReference type="PANTHER" id="PTHR11071">
    <property type="entry name" value="PEPTIDYL-PROLYL CIS-TRANS ISOMERASE"/>
    <property type="match status" value="1"/>
</dbReference>
<proteinExistence type="predicted"/>
<dbReference type="InterPro" id="IPR020892">
    <property type="entry name" value="Cyclophilin-type_PPIase_CS"/>
</dbReference>
<feature type="domain" description="PPIase cyclophilin-type" evidence="4">
    <location>
        <begin position="11"/>
        <end position="175"/>
    </location>
</feature>
<evidence type="ECO:0000313" key="6">
    <source>
        <dbReference type="Proteomes" id="UP000688137"/>
    </source>
</evidence>
<evidence type="ECO:0000256" key="1">
    <source>
        <dbReference type="ARBA" id="ARBA00013194"/>
    </source>
</evidence>
<dbReference type="PROSITE" id="PS00170">
    <property type="entry name" value="CSA_PPIASE_1"/>
    <property type="match status" value="1"/>
</dbReference>
<evidence type="ECO:0000259" key="4">
    <source>
        <dbReference type="PROSITE" id="PS50072"/>
    </source>
</evidence>
<dbReference type="CDD" id="cd01926">
    <property type="entry name" value="cyclophilin_ABH_like"/>
    <property type="match status" value="1"/>
</dbReference>
<organism evidence="5 6">
    <name type="scientific">Paramecium primaurelia</name>
    <dbReference type="NCBI Taxonomy" id="5886"/>
    <lineage>
        <taxon>Eukaryota</taxon>
        <taxon>Sar</taxon>
        <taxon>Alveolata</taxon>
        <taxon>Ciliophora</taxon>
        <taxon>Intramacronucleata</taxon>
        <taxon>Oligohymenophorea</taxon>
        <taxon>Peniculida</taxon>
        <taxon>Parameciidae</taxon>
        <taxon>Paramecium</taxon>
    </lineage>
</organism>
<dbReference type="GO" id="GO:0016018">
    <property type="term" value="F:cyclosporin A binding"/>
    <property type="evidence" value="ECO:0007669"/>
    <property type="project" value="TreeGrafter"/>
</dbReference>
<evidence type="ECO:0000256" key="2">
    <source>
        <dbReference type="ARBA" id="ARBA00023110"/>
    </source>
</evidence>
<keyword evidence="2" id="KW-0697">Rotamase</keyword>
<reference evidence="5" key="1">
    <citation type="submission" date="2021-01" db="EMBL/GenBank/DDBJ databases">
        <authorList>
            <consortium name="Genoscope - CEA"/>
            <person name="William W."/>
        </authorList>
    </citation>
    <scope>NUCLEOTIDE SEQUENCE</scope>
</reference>
<dbReference type="PANTHER" id="PTHR11071:SF561">
    <property type="entry name" value="PEPTIDYL-PROLYL CIS-TRANS ISOMERASE D-RELATED"/>
    <property type="match status" value="1"/>
</dbReference>
<accession>A0A8S1MTE5</accession>
<dbReference type="OMA" id="CVSIYGH"/>
<dbReference type="InterPro" id="IPR002130">
    <property type="entry name" value="Cyclophilin-type_PPIase_dom"/>
</dbReference>
<evidence type="ECO:0000256" key="3">
    <source>
        <dbReference type="ARBA" id="ARBA00023235"/>
    </source>
</evidence>
<protein>
    <recommendedName>
        <fullName evidence="1">peptidylprolyl isomerase</fullName>
        <ecNumber evidence="1">5.2.1.8</ecNumber>
    </recommendedName>
</protein>
<dbReference type="Pfam" id="PF00160">
    <property type="entry name" value="Pro_isomerase"/>
    <property type="match status" value="1"/>
</dbReference>
<dbReference type="GO" id="GO:0005737">
    <property type="term" value="C:cytoplasm"/>
    <property type="evidence" value="ECO:0007669"/>
    <property type="project" value="TreeGrafter"/>
</dbReference>
<dbReference type="Proteomes" id="UP000688137">
    <property type="component" value="Unassembled WGS sequence"/>
</dbReference>
<comment type="caution">
    <text evidence="5">The sequence shown here is derived from an EMBL/GenBank/DDBJ whole genome shotgun (WGS) entry which is preliminary data.</text>
</comment>
<dbReference type="InterPro" id="IPR024936">
    <property type="entry name" value="Cyclophilin-type_PPIase"/>
</dbReference>
<dbReference type="AlphaFoldDB" id="A0A8S1MTE5"/>